<keyword evidence="2" id="KW-1133">Transmembrane helix</keyword>
<gene>
    <name evidence="4" type="ORF">J5V48_05615</name>
</gene>
<evidence type="ECO:0000259" key="3">
    <source>
        <dbReference type="PROSITE" id="PS52015"/>
    </source>
</evidence>
<sequence length="251" mass="28750">MNDPLLKKSNCQTVLFMLILCAVYFYIQISNNQKHKEEPVADKNEIYSLTLLTRAPEYSPECSSELDSFNQTEAKESELKRKEVKKPALNNQVYKAFKTQRKVLPEKKVIFKKRSKSDVYSVEKKRKNDSKTLSKNDSEIQVNAGATRKQAQLPKDSAKERERAVFALLSFLQSKRKYPKNAIRHNIEGECVLRISINSNGIVEKSILEKESSYSVLNNECKRLSSIVTGFNVNAKSSMSVIVPVRFFLNE</sequence>
<protein>
    <submittedName>
        <fullName evidence="4">Energy transducer TonB</fullName>
    </submittedName>
</protein>
<dbReference type="RefSeq" id="WP_219937589.1">
    <property type="nucleotide sequence ID" value="NZ_JAGFNY010000015.1"/>
</dbReference>
<organism evidence="4 5">
    <name type="scientific">Succinivibrio faecicola</name>
    <dbReference type="NCBI Taxonomy" id="2820300"/>
    <lineage>
        <taxon>Bacteria</taxon>
        <taxon>Pseudomonadati</taxon>
        <taxon>Pseudomonadota</taxon>
        <taxon>Gammaproteobacteria</taxon>
        <taxon>Aeromonadales</taxon>
        <taxon>Succinivibrionaceae</taxon>
        <taxon>Succinivibrio</taxon>
    </lineage>
</organism>
<keyword evidence="2" id="KW-0472">Membrane</keyword>
<dbReference type="SUPFAM" id="SSF74653">
    <property type="entry name" value="TolA/TonB C-terminal domain"/>
    <property type="match status" value="1"/>
</dbReference>
<evidence type="ECO:0000256" key="1">
    <source>
        <dbReference type="SAM" id="MobiDB-lite"/>
    </source>
</evidence>
<feature type="region of interest" description="Disordered" evidence="1">
    <location>
        <begin position="121"/>
        <end position="156"/>
    </location>
</feature>
<dbReference type="EMBL" id="JAGFNY010000015">
    <property type="protein sequence ID" value="MBW7570370.1"/>
    <property type="molecule type" value="Genomic_DNA"/>
</dbReference>
<dbReference type="Gene3D" id="3.30.1150.10">
    <property type="match status" value="1"/>
</dbReference>
<evidence type="ECO:0000256" key="2">
    <source>
        <dbReference type="SAM" id="Phobius"/>
    </source>
</evidence>
<feature type="compositionally biased region" description="Basic and acidic residues" evidence="1">
    <location>
        <begin position="129"/>
        <end position="138"/>
    </location>
</feature>
<proteinExistence type="predicted"/>
<accession>A0ABS7DGD9</accession>
<evidence type="ECO:0000313" key="4">
    <source>
        <dbReference type="EMBL" id="MBW7570370.1"/>
    </source>
</evidence>
<dbReference type="Proteomes" id="UP000731465">
    <property type="component" value="Unassembled WGS sequence"/>
</dbReference>
<comment type="caution">
    <text evidence="4">The sequence shown here is derived from an EMBL/GenBank/DDBJ whole genome shotgun (WGS) entry which is preliminary data.</text>
</comment>
<feature type="domain" description="TonB C-terminal" evidence="3">
    <location>
        <begin position="163"/>
        <end position="251"/>
    </location>
</feature>
<evidence type="ECO:0000313" key="5">
    <source>
        <dbReference type="Proteomes" id="UP000731465"/>
    </source>
</evidence>
<name>A0ABS7DGD9_9GAMM</name>
<dbReference type="PROSITE" id="PS52015">
    <property type="entry name" value="TONB_CTD"/>
    <property type="match status" value="1"/>
</dbReference>
<reference evidence="4 5" key="1">
    <citation type="submission" date="2021-03" db="EMBL/GenBank/DDBJ databases">
        <title>Succinivibrio sp. nov. isolated from feces of cow.</title>
        <authorList>
            <person name="Choi J.-Y."/>
        </authorList>
    </citation>
    <scope>NUCLEOTIDE SEQUENCE [LARGE SCALE GENOMIC DNA]</scope>
    <source>
        <strain evidence="4 5">AGMB01872</strain>
    </source>
</reference>
<feature type="transmembrane region" description="Helical" evidence="2">
    <location>
        <begin position="12"/>
        <end position="29"/>
    </location>
</feature>
<dbReference type="Pfam" id="PF03544">
    <property type="entry name" value="TonB_C"/>
    <property type="match status" value="1"/>
</dbReference>
<keyword evidence="5" id="KW-1185">Reference proteome</keyword>
<keyword evidence="2" id="KW-0812">Transmembrane</keyword>
<dbReference type="InterPro" id="IPR037682">
    <property type="entry name" value="TonB_C"/>
</dbReference>